<evidence type="ECO:0000256" key="1">
    <source>
        <dbReference type="SAM" id="MobiDB-lite"/>
    </source>
</evidence>
<feature type="region of interest" description="Disordered" evidence="1">
    <location>
        <begin position="47"/>
        <end position="80"/>
    </location>
</feature>
<dbReference type="Proteomes" id="UP000008312">
    <property type="component" value="Unassembled WGS sequence"/>
</dbReference>
<evidence type="ECO:0000313" key="2">
    <source>
        <dbReference type="EMBL" id="CBK24980.2"/>
    </source>
</evidence>
<dbReference type="InParanoid" id="D8MA91"/>
<feature type="compositionally biased region" description="Basic and acidic residues" evidence="1">
    <location>
        <begin position="56"/>
        <end position="66"/>
    </location>
</feature>
<feature type="region of interest" description="Disordered" evidence="1">
    <location>
        <begin position="1"/>
        <end position="26"/>
    </location>
</feature>
<dbReference type="AlphaFoldDB" id="D8MA91"/>
<name>D8MA91_BLAHO</name>
<feature type="region of interest" description="Disordered" evidence="1">
    <location>
        <begin position="110"/>
        <end position="135"/>
    </location>
</feature>
<protein>
    <submittedName>
        <fullName evidence="2">Uncharacterized protein</fullName>
    </submittedName>
</protein>
<accession>D8MA91</accession>
<evidence type="ECO:0000313" key="3">
    <source>
        <dbReference type="Proteomes" id="UP000008312"/>
    </source>
</evidence>
<dbReference type="EMBL" id="FN668689">
    <property type="protein sequence ID" value="CBK24980.2"/>
    <property type="molecule type" value="Genomic_DNA"/>
</dbReference>
<dbReference type="GeneID" id="24921649"/>
<reference evidence="2" key="1">
    <citation type="submission" date="2010-02" db="EMBL/GenBank/DDBJ databases">
        <title>Sequencing and annotation of the Blastocystis hominis genome.</title>
        <authorList>
            <person name="Wincker P."/>
        </authorList>
    </citation>
    <scope>NUCLEOTIDE SEQUENCE</scope>
    <source>
        <strain evidence="2">Singapore isolate B</strain>
    </source>
</reference>
<keyword evidence="3" id="KW-1185">Reference proteome</keyword>
<dbReference type="RefSeq" id="XP_012899028.1">
    <property type="nucleotide sequence ID" value="XM_013043574.1"/>
</dbReference>
<proteinExistence type="predicted"/>
<gene>
    <name evidence="2" type="ORF">GSBLH_T00004635001</name>
</gene>
<sequence>MDTEKHDSQNLKENKSLFGRPASPEKMLDRSKEALFLRLESYHLQIPSPGVDDTEDVKTRSKKDNYVYRSRRHSQDIPIKNENVRRPVFLKEGHGFTDDMYFAMKSRCYDDSESESGSPIPPHLIKSSASPLSFA</sequence>
<feature type="compositionally biased region" description="Basic and acidic residues" evidence="1">
    <location>
        <begin position="1"/>
        <end position="15"/>
    </location>
</feature>
<organism evidence="2">
    <name type="scientific">Blastocystis hominis</name>
    <dbReference type="NCBI Taxonomy" id="12968"/>
    <lineage>
        <taxon>Eukaryota</taxon>
        <taxon>Sar</taxon>
        <taxon>Stramenopiles</taxon>
        <taxon>Bigyra</taxon>
        <taxon>Opalozoa</taxon>
        <taxon>Opalinata</taxon>
        <taxon>Blastocystidae</taxon>
        <taxon>Blastocystis</taxon>
    </lineage>
</organism>